<reference evidence="3" key="2">
    <citation type="journal article" date="2024" name="Nature">
        <title>Anoxygenic phototroph of the Chloroflexota uses a type I reaction centre.</title>
        <authorList>
            <person name="Tsuji J.M."/>
            <person name="Shaw N.A."/>
            <person name="Nagashima S."/>
            <person name="Venkiteswaran J.J."/>
            <person name="Schiff S.L."/>
            <person name="Watanabe T."/>
            <person name="Fukui M."/>
            <person name="Hanada S."/>
            <person name="Tank M."/>
            <person name="Neufeld J.D."/>
        </authorList>
    </citation>
    <scope>NUCLEOTIDE SEQUENCE</scope>
    <source>
        <strain evidence="3">L227-S17</strain>
    </source>
</reference>
<evidence type="ECO:0000313" key="5">
    <source>
        <dbReference type="Proteomes" id="UP001431572"/>
    </source>
</evidence>
<dbReference type="CDD" id="cd14748">
    <property type="entry name" value="PBP2_UgpB"/>
    <property type="match status" value="1"/>
</dbReference>
<dbReference type="PANTHER" id="PTHR43649:SF30">
    <property type="entry name" value="ABC TRANSPORTER SUBSTRATE-BINDING PROTEIN"/>
    <property type="match status" value="1"/>
</dbReference>
<feature type="signal peptide" evidence="1">
    <location>
        <begin position="1"/>
        <end position="24"/>
    </location>
</feature>
<evidence type="ECO:0000313" key="2">
    <source>
        <dbReference type="EMBL" id="NWJ46290.1"/>
    </source>
</evidence>
<dbReference type="Proteomes" id="UP000521676">
    <property type="component" value="Unassembled WGS sequence"/>
</dbReference>
<dbReference type="Proteomes" id="UP001431572">
    <property type="component" value="Chromosome 1"/>
</dbReference>
<keyword evidence="1" id="KW-0732">Signal</keyword>
<accession>A0A8T7M259</accession>
<dbReference type="PROSITE" id="PS51257">
    <property type="entry name" value="PROKAR_LIPOPROTEIN"/>
    <property type="match status" value="1"/>
</dbReference>
<evidence type="ECO:0000256" key="1">
    <source>
        <dbReference type="SAM" id="SignalP"/>
    </source>
</evidence>
<sequence>MKSFKRLGAFVALLMLAAIMVACGDNTATPVPATTTAATTTTAAATTAAATTTTAAAATTAATTTAAAATTAAASAQAIELTFYFPTAVDGPIPQTFKKYADDFTKANPNIKINTVYAGGYADVLKKIQTEVGGGGSTADVAIMLSTDLYTLADNGLVVSFDDLIKGDTTGDAWVKDFYPGFMANSQANGKTWGIPFQRSTPVLYYNKDLFKEVGLDPNKPPTTFKEMADMAQKLTKADGSRWGIKIPSDGFPYWLYQGFAISNGQNVVGEAANKVFFNTPAATEGLKNFVSLVNDYKAMPKGVIVWSDTPKDFISGNAAMIYHTTGSLTTILGGAKFDVGVSFLPAGSKGYGAPTGGGNLYIMKKSSPEKQKAAYQFIKFLTEPARLADWTTVTGYVAPRKAAWDTDVLKKLVADKPQYAVARDQLQYAAKELATHEGATVQQILGKAVQSAVTGDKDPAKALDDAQKEADKLLADYKD</sequence>
<reference evidence="2 4" key="1">
    <citation type="submission" date="2020-06" db="EMBL/GenBank/DDBJ databases">
        <title>Anoxygenic phototrophic Chloroflexota member uses a Type I reaction center.</title>
        <authorList>
            <person name="Tsuji J.M."/>
            <person name="Shaw N.A."/>
            <person name="Nagashima S."/>
            <person name="Venkiteswaran J."/>
            <person name="Schiff S.L."/>
            <person name="Hanada S."/>
            <person name="Tank M."/>
            <person name="Neufeld J.D."/>
        </authorList>
    </citation>
    <scope>NUCLEOTIDE SEQUENCE [LARGE SCALE GENOMIC DNA]</scope>
    <source>
        <strain evidence="2">L227-S17</strain>
    </source>
</reference>
<dbReference type="RefSeq" id="WP_341467550.1">
    <property type="nucleotide sequence ID" value="NZ_CP128399.1"/>
</dbReference>
<evidence type="ECO:0000313" key="4">
    <source>
        <dbReference type="Proteomes" id="UP000521676"/>
    </source>
</evidence>
<dbReference type="PANTHER" id="PTHR43649">
    <property type="entry name" value="ARABINOSE-BINDING PROTEIN-RELATED"/>
    <property type="match status" value="1"/>
</dbReference>
<keyword evidence="5" id="KW-1185">Reference proteome</keyword>
<name>A0A8T7M259_9CHLR</name>
<proteinExistence type="predicted"/>
<dbReference type="EMBL" id="CP128399">
    <property type="protein sequence ID" value="WJW65662.1"/>
    <property type="molecule type" value="Genomic_DNA"/>
</dbReference>
<dbReference type="Pfam" id="PF13416">
    <property type="entry name" value="SBP_bac_8"/>
    <property type="match status" value="1"/>
</dbReference>
<dbReference type="AlphaFoldDB" id="A0A8T7M259"/>
<dbReference type="EMBL" id="JACATZ010000001">
    <property type="protein sequence ID" value="NWJ46290.1"/>
    <property type="molecule type" value="Genomic_DNA"/>
</dbReference>
<dbReference type="InterPro" id="IPR050490">
    <property type="entry name" value="Bact_solute-bd_prot1"/>
</dbReference>
<protein>
    <submittedName>
        <fullName evidence="2">ABC transporter substrate-binding protein</fullName>
    </submittedName>
</protein>
<feature type="chain" id="PRO_5035715624" evidence="1">
    <location>
        <begin position="25"/>
        <end position="480"/>
    </location>
</feature>
<dbReference type="SUPFAM" id="SSF53850">
    <property type="entry name" value="Periplasmic binding protein-like II"/>
    <property type="match status" value="1"/>
</dbReference>
<dbReference type="Gene3D" id="3.40.190.10">
    <property type="entry name" value="Periplasmic binding protein-like II"/>
    <property type="match status" value="2"/>
</dbReference>
<organism evidence="2 4">
    <name type="scientific">Candidatus Chlorohelix allophototropha</name>
    <dbReference type="NCBI Taxonomy" id="3003348"/>
    <lineage>
        <taxon>Bacteria</taxon>
        <taxon>Bacillati</taxon>
        <taxon>Chloroflexota</taxon>
        <taxon>Chloroflexia</taxon>
        <taxon>Candidatus Chloroheliales</taxon>
        <taxon>Candidatus Chloroheliaceae</taxon>
        <taxon>Candidatus Chlorohelix</taxon>
    </lineage>
</organism>
<gene>
    <name evidence="2" type="ORF">HXX08_10475</name>
    <name evidence="3" type="ORF">OZ401_001440</name>
</gene>
<evidence type="ECO:0000313" key="3">
    <source>
        <dbReference type="EMBL" id="WJW65662.1"/>
    </source>
</evidence>
<dbReference type="InterPro" id="IPR006059">
    <property type="entry name" value="SBP"/>
</dbReference>